<keyword evidence="5" id="KW-0249">Electron transport</keyword>
<keyword evidence="6 7" id="KW-0186">Copper</keyword>
<dbReference type="Proteomes" id="UP000266745">
    <property type="component" value="Chromosome"/>
</dbReference>
<feature type="domain" description="Blue (type 1) copper" evidence="8">
    <location>
        <begin position="90"/>
        <end position="165"/>
    </location>
</feature>
<dbReference type="GO" id="GO:0042597">
    <property type="term" value="C:periplasmic space"/>
    <property type="evidence" value="ECO:0007669"/>
    <property type="project" value="UniProtKB-SubCell"/>
</dbReference>
<evidence type="ECO:0000256" key="7">
    <source>
        <dbReference type="PIRSR" id="PIRSR602386-1"/>
    </source>
</evidence>
<dbReference type="PANTHER" id="PTHR36507:SF1">
    <property type="entry name" value="BLL1555 PROTEIN"/>
    <property type="match status" value="1"/>
</dbReference>
<keyword evidence="2" id="KW-0813">Transport</keyword>
<dbReference type="Pfam" id="PF00127">
    <property type="entry name" value="Copper-bind"/>
    <property type="match status" value="1"/>
</dbReference>
<keyword evidence="4" id="KW-0574">Periplasm</keyword>
<name>A0A3G1B6V4_9ARCH</name>
<dbReference type="PRINTS" id="PR00155">
    <property type="entry name" value="AMICYANIN"/>
</dbReference>
<comment type="subcellular location">
    <subcellularLocation>
        <location evidence="1">Periplasm</location>
    </subcellularLocation>
</comment>
<evidence type="ECO:0000256" key="3">
    <source>
        <dbReference type="ARBA" id="ARBA00022723"/>
    </source>
</evidence>
<dbReference type="GeneID" id="24875736"/>
<dbReference type="RefSeq" id="WP_048188666.1">
    <property type="nucleotide sequence ID" value="NZ_CP011097.1"/>
</dbReference>
<proteinExistence type="predicted"/>
<dbReference type="InterPro" id="IPR008972">
    <property type="entry name" value="Cupredoxin"/>
</dbReference>
<dbReference type="InterPro" id="IPR002386">
    <property type="entry name" value="Amicyanin/Pseudoazurin"/>
</dbReference>
<evidence type="ECO:0000313" key="10">
    <source>
        <dbReference type="Proteomes" id="UP000266745"/>
    </source>
</evidence>
<dbReference type="Gene3D" id="2.60.40.420">
    <property type="entry name" value="Cupredoxins - blue copper proteins"/>
    <property type="match status" value="1"/>
</dbReference>
<comment type="cofactor">
    <cofactor evidence="7">
        <name>Cu cation</name>
        <dbReference type="ChEBI" id="CHEBI:23378"/>
    </cofactor>
    <text evidence="7">Binds 1 copper ion per subunit.</text>
</comment>
<feature type="binding site" evidence="7">
    <location>
        <position position="113"/>
    </location>
    <ligand>
        <name>Cu cation</name>
        <dbReference type="ChEBI" id="CHEBI:23378"/>
    </ligand>
</feature>
<dbReference type="InterPro" id="IPR000923">
    <property type="entry name" value="BlueCu_1"/>
</dbReference>
<evidence type="ECO:0000256" key="6">
    <source>
        <dbReference type="ARBA" id="ARBA00023008"/>
    </source>
</evidence>
<keyword evidence="3 7" id="KW-0479">Metal-binding</keyword>
<sequence length="166" mass="18698">MNYAIPLFAVLAIMSLVGSAHAEAVPDWIKNTAKWWVEGKITETEFLNAIKFLIEKNIIIIEQKEAKPVNTVANVVIPNGNSEVGNVGFYIPLNLEVKKGTTVVWINDDNIQHTIQSQDEQGNVMSLFNSKALKTSERFAYKFNEEGVYHYFCTIHPWRVGVVTVS</sequence>
<evidence type="ECO:0000256" key="5">
    <source>
        <dbReference type="ARBA" id="ARBA00022982"/>
    </source>
</evidence>
<gene>
    <name evidence="9" type="ORF">SU86_004900</name>
</gene>
<dbReference type="STRING" id="1603555.SU86_004900"/>
<dbReference type="GO" id="GO:0009055">
    <property type="term" value="F:electron transfer activity"/>
    <property type="evidence" value="ECO:0007669"/>
    <property type="project" value="InterPro"/>
</dbReference>
<feature type="binding site" evidence="7">
    <location>
        <position position="156"/>
    </location>
    <ligand>
        <name>Cu cation</name>
        <dbReference type="ChEBI" id="CHEBI:23378"/>
    </ligand>
</feature>
<dbReference type="EMBL" id="CP011097">
    <property type="protein sequence ID" value="AJZ75810.1"/>
    <property type="molecule type" value="Genomic_DNA"/>
</dbReference>
<accession>A0A3G1B6V4</accession>
<evidence type="ECO:0000256" key="1">
    <source>
        <dbReference type="ARBA" id="ARBA00004418"/>
    </source>
</evidence>
<dbReference type="GO" id="GO:0005507">
    <property type="term" value="F:copper ion binding"/>
    <property type="evidence" value="ECO:0007669"/>
    <property type="project" value="InterPro"/>
</dbReference>
<evidence type="ECO:0000256" key="4">
    <source>
        <dbReference type="ARBA" id="ARBA00022764"/>
    </source>
</evidence>
<dbReference type="AlphaFoldDB" id="A0A3G1B6V4"/>
<organism evidence="9 10">
    <name type="scientific">Candidatus Nitrosotenuis cloacae</name>
    <dbReference type="NCBI Taxonomy" id="1603555"/>
    <lineage>
        <taxon>Archaea</taxon>
        <taxon>Nitrososphaerota</taxon>
        <taxon>Candidatus Nitrosotenuis</taxon>
    </lineage>
</organism>
<evidence type="ECO:0000256" key="2">
    <source>
        <dbReference type="ARBA" id="ARBA00022448"/>
    </source>
</evidence>
<dbReference type="InterPro" id="IPR052721">
    <property type="entry name" value="ET_Amicyanin"/>
</dbReference>
<dbReference type="PANTHER" id="PTHR36507">
    <property type="entry name" value="BLL1555 PROTEIN"/>
    <property type="match status" value="1"/>
</dbReference>
<dbReference type="SUPFAM" id="SSF49503">
    <property type="entry name" value="Cupredoxins"/>
    <property type="match status" value="1"/>
</dbReference>
<keyword evidence="10" id="KW-1185">Reference proteome</keyword>
<protein>
    <recommendedName>
        <fullName evidence="8">Blue (type 1) copper domain-containing protein</fullName>
    </recommendedName>
</protein>
<dbReference type="OrthoDB" id="11836at2157"/>
<reference evidence="9 10" key="1">
    <citation type="journal article" date="2016" name="Sci. Rep.">
        <title>A novel ammonia-oxidizing archaeon from wastewater treatment plant: Its enrichment, physiological and genomic characteristics.</title>
        <authorList>
            <person name="Li Y."/>
            <person name="Ding K."/>
            <person name="Wen X."/>
            <person name="Zhang B."/>
            <person name="Shen B."/>
            <person name="Yang Y."/>
        </authorList>
    </citation>
    <scope>NUCLEOTIDE SEQUENCE [LARGE SCALE GENOMIC DNA]</scope>
    <source>
        <strain evidence="9 10">SAT1</strain>
    </source>
</reference>
<evidence type="ECO:0000259" key="8">
    <source>
        <dbReference type="Pfam" id="PF00127"/>
    </source>
</evidence>
<evidence type="ECO:0000313" key="9">
    <source>
        <dbReference type="EMBL" id="AJZ75810.1"/>
    </source>
</evidence>
<dbReference type="KEGG" id="tah:SU86_004900"/>
<feature type="binding site" evidence="7">
    <location>
        <position position="153"/>
    </location>
    <ligand>
        <name>Cu cation</name>
        <dbReference type="ChEBI" id="CHEBI:23378"/>
    </ligand>
</feature>